<comment type="caution">
    <text evidence="6">The sequence shown here is derived from an EMBL/GenBank/DDBJ whole genome shotgun (WGS) entry which is preliminary data.</text>
</comment>
<dbReference type="InterPro" id="IPR036910">
    <property type="entry name" value="HMG_box_dom_sf"/>
</dbReference>
<feature type="region of interest" description="Disordered" evidence="4">
    <location>
        <begin position="397"/>
        <end position="460"/>
    </location>
</feature>
<protein>
    <submittedName>
        <fullName evidence="6">HMG box domain-containing protein</fullName>
    </submittedName>
</protein>
<keyword evidence="2" id="KW-0804">Transcription</keyword>
<dbReference type="PANTHER" id="PTHR10270">
    <property type="entry name" value="SOX TRANSCRIPTION FACTOR"/>
    <property type="match status" value="1"/>
</dbReference>
<dbReference type="EMBL" id="JAWWNJ010000004">
    <property type="protein sequence ID" value="KAK7057403.1"/>
    <property type="molecule type" value="Genomic_DNA"/>
</dbReference>
<feature type="compositionally biased region" description="Low complexity" evidence="4">
    <location>
        <begin position="165"/>
        <end position="175"/>
    </location>
</feature>
<gene>
    <name evidence="6" type="ORF">R3P38DRAFT_2840745</name>
</gene>
<feature type="region of interest" description="Disordered" evidence="4">
    <location>
        <begin position="76"/>
        <end position="131"/>
    </location>
</feature>
<organism evidence="6 7">
    <name type="scientific">Favolaschia claudopus</name>
    <dbReference type="NCBI Taxonomy" id="2862362"/>
    <lineage>
        <taxon>Eukaryota</taxon>
        <taxon>Fungi</taxon>
        <taxon>Dikarya</taxon>
        <taxon>Basidiomycota</taxon>
        <taxon>Agaricomycotina</taxon>
        <taxon>Agaricomycetes</taxon>
        <taxon>Agaricomycetidae</taxon>
        <taxon>Agaricales</taxon>
        <taxon>Marasmiineae</taxon>
        <taxon>Mycenaceae</taxon>
        <taxon>Favolaschia</taxon>
    </lineage>
</organism>
<proteinExistence type="predicted"/>
<keyword evidence="7" id="KW-1185">Reference proteome</keyword>
<name>A0AAW0DYJ4_9AGAR</name>
<dbReference type="GO" id="GO:0005634">
    <property type="term" value="C:nucleus"/>
    <property type="evidence" value="ECO:0007669"/>
    <property type="project" value="UniProtKB-UniRule"/>
</dbReference>
<dbReference type="GO" id="GO:0001228">
    <property type="term" value="F:DNA-binding transcription activator activity, RNA polymerase II-specific"/>
    <property type="evidence" value="ECO:0007669"/>
    <property type="project" value="TreeGrafter"/>
</dbReference>
<evidence type="ECO:0000313" key="7">
    <source>
        <dbReference type="Proteomes" id="UP001362999"/>
    </source>
</evidence>
<evidence type="ECO:0000256" key="4">
    <source>
        <dbReference type="SAM" id="MobiDB-lite"/>
    </source>
</evidence>
<feature type="compositionally biased region" description="Polar residues" evidence="4">
    <location>
        <begin position="230"/>
        <end position="254"/>
    </location>
</feature>
<reference evidence="6 7" key="1">
    <citation type="journal article" date="2024" name="J Genomics">
        <title>Draft genome sequencing and assembly of Favolaschia claudopus CIRM-BRFM 2984 isolated from oak limbs.</title>
        <authorList>
            <person name="Navarro D."/>
            <person name="Drula E."/>
            <person name="Chaduli D."/>
            <person name="Cazenave R."/>
            <person name="Ahrendt S."/>
            <person name="Wang J."/>
            <person name="Lipzen A."/>
            <person name="Daum C."/>
            <person name="Barry K."/>
            <person name="Grigoriev I.V."/>
            <person name="Favel A."/>
            <person name="Rosso M.N."/>
            <person name="Martin F."/>
        </authorList>
    </citation>
    <scope>NUCLEOTIDE SEQUENCE [LARGE SCALE GENOMIC DNA]</scope>
    <source>
        <strain evidence="6 7">CIRM-BRFM 2984</strain>
    </source>
</reference>
<dbReference type="GO" id="GO:0030154">
    <property type="term" value="P:cell differentiation"/>
    <property type="evidence" value="ECO:0007669"/>
    <property type="project" value="TreeGrafter"/>
</dbReference>
<feature type="compositionally biased region" description="Low complexity" evidence="4">
    <location>
        <begin position="210"/>
        <end position="224"/>
    </location>
</feature>
<dbReference type="Gene3D" id="1.10.30.10">
    <property type="entry name" value="High mobility group box domain"/>
    <property type="match status" value="1"/>
</dbReference>
<dbReference type="SUPFAM" id="SSF47095">
    <property type="entry name" value="HMG-box"/>
    <property type="match status" value="1"/>
</dbReference>
<feature type="compositionally biased region" description="Basic and acidic residues" evidence="4">
    <location>
        <begin position="84"/>
        <end position="102"/>
    </location>
</feature>
<dbReference type="InterPro" id="IPR009071">
    <property type="entry name" value="HMG_box_dom"/>
</dbReference>
<feature type="compositionally biased region" description="Polar residues" evidence="4">
    <location>
        <begin position="1"/>
        <end position="15"/>
    </location>
</feature>
<dbReference type="GO" id="GO:0000978">
    <property type="term" value="F:RNA polymerase II cis-regulatory region sequence-specific DNA binding"/>
    <property type="evidence" value="ECO:0007669"/>
    <property type="project" value="TreeGrafter"/>
</dbReference>
<feature type="DNA-binding region" description="HMG box" evidence="3">
    <location>
        <begin position="16"/>
        <end position="80"/>
    </location>
</feature>
<dbReference type="CDD" id="cd01389">
    <property type="entry name" value="HMG-box_ROX1-like"/>
    <property type="match status" value="1"/>
</dbReference>
<dbReference type="AlphaFoldDB" id="A0AAW0DYJ4"/>
<evidence type="ECO:0000256" key="1">
    <source>
        <dbReference type="ARBA" id="ARBA00023125"/>
    </source>
</evidence>
<keyword evidence="1 3" id="KW-0238">DNA-binding</keyword>
<evidence type="ECO:0000313" key="6">
    <source>
        <dbReference type="EMBL" id="KAK7057403.1"/>
    </source>
</evidence>
<feature type="region of interest" description="Disordered" evidence="4">
    <location>
        <begin position="150"/>
        <end position="283"/>
    </location>
</feature>
<evidence type="ECO:0000259" key="5">
    <source>
        <dbReference type="PROSITE" id="PS50118"/>
    </source>
</evidence>
<evidence type="ECO:0000256" key="2">
    <source>
        <dbReference type="ARBA" id="ARBA00023163"/>
    </source>
</evidence>
<feature type="region of interest" description="Disordered" evidence="4">
    <location>
        <begin position="1"/>
        <end position="22"/>
    </location>
</feature>
<dbReference type="Pfam" id="PF00505">
    <property type="entry name" value="HMG_box"/>
    <property type="match status" value="1"/>
</dbReference>
<feature type="compositionally biased region" description="Polar residues" evidence="4">
    <location>
        <begin position="397"/>
        <end position="416"/>
    </location>
</feature>
<dbReference type="SMART" id="SM00398">
    <property type="entry name" value="HMG"/>
    <property type="match status" value="1"/>
</dbReference>
<sequence>MAGPTRTSPKSSTVQPPRPPNAWILYRAEKSKTITRKAQADVSKEIAAMWKAELPHVRAEYERRADIKKAEHAAMYPDYRFQPIKREDKERIRDEKKQEKERKKAVRRRGRASPPPVPVPLPAPQPSRHYAPYATNLIPMFDPLAPYYKAEQRYGPSGPTPPLSAAPSPSASVASDLAYSRVEESSTSPSTLASPYPQTPSSVYESPAMPTSSFPTSFASSQSPEPDATKSVQWTEPPSAQRSSPPATSSNWQTGPGGQGPPPAQEFLSFELPNNPPLPSWGGQDAYDIQAILSATGDPSVFELSDFDPQSLLDHPTGQLEVSLGHFDFPGFDDPIPHMADFGHYVPQSYAASTNSTEFGGGMSTLFSPMDPAATTPGDFHTSYDDFLNFDTNISDASASQSVPATEQRSSETTPTRPAYVPPSGAAHTSTRRVGGKWRPPAAESPTGQSPSQLPWGVHA</sequence>
<dbReference type="PANTHER" id="PTHR10270:SF161">
    <property type="entry name" value="SEX-DETERMINING REGION Y PROTEIN"/>
    <property type="match status" value="1"/>
</dbReference>
<dbReference type="PROSITE" id="PS50118">
    <property type="entry name" value="HMG_BOX_2"/>
    <property type="match status" value="1"/>
</dbReference>
<feature type="compositionally biased region" description="Pro residues" evidence="4">
    <location>
        <begin position="113"/>
        <end position="125"/>
    </location>
</feature>
<feature type="domain" description="HMG box" evidence="5">
    <location>
        <begin position="16"/>
        <end position="80"/>
    </location>
</feature>
<accession>A0AAW0DYJ4</accession>
<dbReference type="Proteomes" id="UP001362999">
    <property type="component" value="Unassembled WGS sequence"/>
</dbReference>
<dbReference type="InterPro" id="IPR050140">
    <property type="entry name" value="SRY-related_HMG-box_TF-like"/>
</dbReference>
<keyword evidence="3" id="KW-0539">Nucleus</keyword>
<evidence type="ECO:0000256" key="3">
    <source>
        <dbReference type="PROSITE-ProRule" id="PRU00267"/>
    </source>
</evidence>